<dbReference type="PRINTS" id="PR00131">
    <property type="entry name" value="GLHYDRLASE1"/>
</dbReference>
<evidence type="ECO:0000256" key="8">
    <source>
        <dbReference type="ARBA" id="ARBA00022801"/>
    </source>
</evidence>
<evidence type="ECO:0000256" key="11">
    <source>
        <dbReference type="ARBA" id="ARBA00032797"/>
    </source>
</evidence>
<dbReference type="FunFam" id="3.20.20.80:FF:000022">
    <property type="entry name" value="Beta-glucosidase 11"/>
    <property type="match status" value="1"/>
</dbReference>
<keyword evidence="16" id="KW-1185">Reference proteome</keyword>
<dbReference type="OMA" id="THENPCV"/>
<feature type="signal peptide" evidence="14">
    <location>
        <begin position="1"/>
        <end position="21"/>
    </location>
</feature>
<comment type="subcellular location">
    <subcellularLocation>
        <location evidence="3">Vacuole</location>
    </subcellularLocation>
</comment>
<evidence type="ECO:0000256" key="12">
    <source>
        <dbReference type="ARBA" id="ARBA00034026"/>
    </source>
</evidence>
<name>A0A0D3BPU7_BRAOL</name>
<dbReference type="Gramene" id="Bo4g022760.1">
    <property type="protein sequence ID" value="Bo4g022760.1"/>
    <property type="gene ID" value="Bo4g022760"/>
</dbReference>
<dbReference type="Pfam" id="PF00232">
    <property type="entry name" value="Glyco_hydro_1"/>
    <property type="match status" value="3"/>
</dbReference>
<dbReference type="Proteomes" id="UP000032141">
    <property type="component" value="Chromosome C4"/>
</dbReference>
<keyword evidence="9" id="KW-0326">Glycosidase</keyword>
<comment type="catalytic activity">
    <reaction evidence="1">
        <text>Hydrolysis of terminal, non-reducing beta-D-glucosyl residues with release of beta-D-glucose.</text>
        <dbReference type="EC" id="3.2.1.21"/>
    </reaction>
</comment>
<keyword evidence="8" id="KW-0378">Hydrolase</keyword>
<evidence type="ECO:0000256" key="13">
    <source>
        <dbReference type="SAM" id="MobiDB-lite"/>
    </source>
</evidence>
<dbReference type="EC" id="3.2.1.21" evidence="6"/>
<evidence type="ECO:0000256" key="14">
    <source>
        <dbReference type="SAM" id="SignalP"/>
    </source>
</evidence>
<comment type="function">
    <text evidence="2">Degradation of glucosinolates (glucose residue linked by a thioglucoside bound to an amino acid derivative) to glucose, sulfate and any of the products: thiocyanates, isothiocyanates, nitriles, epithionitriles or oxazolidine-2-thiones.</text>
</comment>
<keyword evidence="7" id="KW-0926">Vacuole</keyword>
<evidence type="ECO:0000256" key="5">
    <source>
        <dbReference type="ARBA" id="ARBA00012250"/>
    </source>
</evidence>
<evidence type="ECO:0000256" key="9">
    <source>
        <dbReference type="ARBA" id="ARBA00023295"/>
    </source>
</evidence>
<evidence type="ECO:0000313" key="16">
    <source>
        <dbReference type="Proteomes" id="UP000032141"/>
    </source>
</evidence>
<feature type="chain" id="PRO_5002269186" description="Sinigrinase" evidence="14">
    <location>
        <begin position="22"/>
        <end position="989"/>
    </location>
</feature>
<comment type="catalytic activity">
    <reaction evidence="12">
        <text>a thioglucoside + H2O = a sugar + a thiol.</text>
        <dbReference type="EC" id="3.2.1.147"/>
    </reaction>
</comment>
<dbReference type="STRING" id="109376.A0A0D3BPU7"/>
<feature type="region of interest" description="Disordered" evidence="13">
    <location>
        <begin position="914"/>
        <end position="937"/>
    </location>
</feature>
<reference evidence="15 16" key="1">
    <citation type="journal article" date="2014" name="Genome Biol.">
        <title>Transcriptome and methylome profiling reveals relics of genome dominance in the mesopolyploid Brassica oleracea.</title>
        <authorList>
            <person name="Parkin I.A."/>
            <person name="Koh C."/>
            <person name="Tang H."/>
            <person name="Robinson S.J."/>
            <person name="Kagale S."/>
            <person name="Clarke W.E."/>
            <person name="Town C.D."/>
            <person name="Nixon J."/>
            <person name="Krishnakumar V."/>
            <person name="Bidwell S.L."/>
            <person name="Denoeud F."/>
            <person name="Belcram H."/>
            <person name="Links M.G."/>
            <person name="Just J."/>
            <person name="Clarke C."/>
            <person name="Bender T."/>
            <person name="Huebert T."/>
            <person name="Mason A.S."/>
            <person name="Pires J.C."/>
            <person name="Barker G."/>
            <person name="Moore J."/>
            <person name="Walley P.G."/>
            <person name="Manoli S."/>
            <person name="Batley J."/>
            <person name="Edwards D."/>
            <person name="Nelson M.N."/>
            <person name="Wang X."/>
            <person name="Paterson A.H."/>
            <person name="King G."/>
            <person name="Bancroft I."/>
            <person name="Chalhoub B."/>
            <person name="Sharpe A.G."/>
        </authorList>
    </citation>
    <scope>NUCLEOTIDE SEQUENCE</scope>
    <source>
        <strain evidence="15 16">cv. TO1000</strain>
    </source>
</reference>
<dbReference type="SUPFAM" id="SSF51445">
    <property type="entry name" value="(Trans)glycosidases"/>
    <property type="match status" value="2"/>
</dbReference>
<comment type="similarity">
    <text evidence="4">Belongs to the glycosyl hydrolase 1 family.</text>
</comment>
<dbReference type="PROSITE" id="PS00653">
    <property type="entry name" value="GLYCOSYL_HYDROL_F1_2"/>
    <property type="match status" value="1"/>
</dbReference>
<accession>A0A0D3BPU7</accession>
<dbReference type="PANTHER" id="PTHR10353:SF176">
    <property type="entry name" value="BETA-GLUCOSIDASE 29"/>
    <property type="match status" value="1"/>
</dbReference>
<evidence type="ECO:0000256" key="4">
    <source>
        <dbReference type="ARBA" id="ARBA00010838"/>
    </source>
</evidence>
<dbReference type="FunFam" id="3.20.20.80:FF:000020">
    <property type="entry name" value="Beta-glucosidase 12"/>
    <property type="match status" value="1"/>
</dbReference>
<dbReference type="InterPro" id="IPR033132">
    <property type="entry name" value="GH_1_N_CS"/>
</dbReference>
<organism evidence="15 16">
    <name type="scientific">Brassica oleracea var. oleracea</name>
    <dbReference type="NCBI Taxonomy" id="109376"/>
    <lineage>
        <taxon>Eukaryota</taxon>
        <taxon>Viridiplantae</taxon>
        <taxon>Streptophyta</taxon>
        <taxon>Embryophyta</taxon>
        <taxon>Tracheophyta</taxon>
        <taxon>Spermatophyta</taxon>
        <taxon>Magnoliopsida</taxon>
        <taxon>eudicotyledons</taxon>
        <taxon>Gunneridae</taxon>
        <taxon>Pentapetalae</taxon>
        <taxon>rosids</taxon>
        <taxon>malvids</taxon>
        <taxon>Brassicales</taxon>
        <taxon>Brassicaceae</taxon>
        <taxon>Brassiceae</taxon>
        <taxon>Brassica</taxon>
    </lineage>
</organism>
<dbReference type="GO" id="GO:0005975">
    <property type="term" value="P:carbohydrate metabolic process"/>
    <property type="evidence" value="ECO:0007669"/>
    <property type="project" value="InterPro"/>
</dbReference>
<proteinExistence type="inferred from homology"/>
<dbReference type="eggNOG" id="KOG0626">
    <property type="taxonomic scope" value="Eukaryota"/>
</dbReference>
<dbReference type="GO" id="GO:0047782">
    <property type="term" value="F:coniferin beta-glucosidase activity"/>
    <property type="evidence" value="ECO:0007669"/>
    <property type="project" value="UniProtKB-ARBA"/>
</dbReference>
<evidence type="ECO:0000256" key="10">
    <source>
        <dbReference type="ARBA" id="ARBA00032643"/>
    </source>
</evidence>
<dbReference type="GO" id="GO:0009651">
    <property type="term" value="P:response to salt stress"/>
    <property type="evidence" value="ECO:0007669"/>
    <property type="project" value="TreeGrafter"/>
</dbReference>
<dbReference type="Gene3D" id="3.20.20.80">
    <property type="entry name" value="Glycosidases"/>
    <property type="match status" value="3"/>
</dbReference>
<keyword evidence="14" id="KW-0732">Signal</keyword>
<evidence type="ECO:0000256" key="6">
    <source>
        <dbReference type="ARBA" id="ARBA00012744"/>
    </source>
</evidence>
<reference evidence="15" key="2">
    <citation type="submission" date="2015-03" db="UniProtKB">
        <authorList>
            <consortium name="EnsemblPlants"/>
        </authorList>
    </citation>
    <scope>IDENTIFICATION</scope>
</reference>
<dbReference type="InterPro" id="IPR001360">
    <property type="entry name" value="Glyco_hydro_1"/>
</dbReference>
<dbReference type="PANTHER" id="PTHR10353">
    <property type="entry name" value="GLYCOSYL HYDROLASE"/>
    <property type="match status" value="1"/>
</dbReference>
<evidence type="ECO:0000313" key="15">
    <source>
        <dbReference type="EnsemblPlants" id="Bo4g022760.1"/>
    </source>
</evidence>
<evidence type="ECO:0000256" key="1">
    <source>
        <dbReference type="ARBA" id="ARBA00000448"/>
    </source>
</evidence>
<dbReference type="AlphaFoldDB" id="A0A0D3BPU7"/>
<evidence type="ECO:0000256" key="2">
    <source>
        <dbReference type="ARBA" id="ARBA00003014"/>
    </source>
</evidence>
<evidence type="ECO:0000256" key="3">
    <source>
        <dbReference type="ARBA" id="ARBA00004116"/>
    </source>
</evidence>
<evidence type="ECO:0000256" key="7">
    <source>
        <dbReference type="ARBA" id="ARBA00022554"/>
    </source>
</evidence>
<dbReference type="EnsemblPlants" id="Bo4g022760.1">
    <property type="protein sequence ID" value="Bo4g022760.1"/>
    <property type="gene ID" value="Bo4g022760"/>
</dbReference>
<dbReference type="GO" id="GO:0005773">
    <property type="term" value="C:vacuole"/>
    <property type="evidence" value="ECO:0007669"/>
    <property type="project" value="UniProtKB-SubCell"/>
</dbReference>
<dbReference type="GO" id="GO:0019137">
    <property type="term" value="F:thioglucosidase activity"/>
    <property type="evidence" value="ECO:0007669"/>
    <property type="project" value="UniProtKB-EC"/>
</dbReference>
<dbReference type="EC" id="3.2.1.147" evidence="5"/>
<dbReference type="HOGENOM" id="CLU_001859_2_1_1"/>
<protein>
    <recommendedName>
        <fullName evidence="10">Sinigrinase</fullName>
        <ecNumber evidence="5">3.2.1.147</ecNumber>
        <ecNumber evidence="6">3.2.1.21</ecNumber>
    </recommendedName>
    <alternativeName>
        <fullName evidence="11">Thioglucosidase</fullName>
    </alternativeName>
</protein>
<sequence>MKLPFLILLLITTWFTNNVISHSPESRLLDRSDFPDDFIFGTATSAFQTEGATSVGGKSPTIWDYFTHTFLERTNMQNADVAVDFYHRYKDDIKLLKELNMDSFRFSISWARLIPSGKVEDGVNKEGLQFYNALIDELLAHGIQPSVTLYHWDHPQALEDEYGGFLSPQIIENFRNFARVCFENFGDKVKMWTTINEPSVISIAGYDTGNKAVGRCSKWVNSKCQAGDSATEPYIVSHHLLLSHAAAVQEFRKCNKTSKDGKIGIVISPPWLEPYDFTSSADKHAVERGLTVEIDWHLDPVVYGDYPKIMKKHAGSRLPSFTAEQSKMLRNSYDFIGINYYTARFVAHRPHIDPALRRFRTDHQFERKEKNHSNHLIGPGENRGVLYYSYPEGFRRLLNYVKDKYNNPIVYIKENGINDYDDGTKSRDEILNDTFRISYHTDHLQQLHKAIIDDGCDVRGYYTWSLLDNFEWEHGYSTRFGLYYIDRENDLKRYPKDSVHWFKQFLNRPVLKSEQTENEEGWKEENNNNTLDDSEGFETSIDSIINLMTNTSRIEEEGNDICAFENPNDQLGIQPSVTLYHWDHPQALEDEYGDFLSPQIIIAGYDTGNKAVGRCSKWVNSKCQAGDSATEPYIVSHHLLLSHAAAVQEFRKCNKTSKDGKIGIVISPPWLEPYDFTSSADKHAVERGLTVEIDWHLDPVVYGDYPKIMKKHAGSRLPSFTAEQSKMLRNSYDFIGINYYTARFVAHRPHIDPALRRFRTDHQFERKEKNHSNHLIGPGENRGVLYYSYPEGFRRLLNYVKDKYNNPIVLYYSYPEGINDYDDGTKSRDEILNDTFRISYHTDHLQQLHKAIIDDGCDVRGYYTWSLLDNFEWEHGYSTRFGLYYIDRENDLKRYPKDSVHWFKQFLNRPVLKSEQTENEEGWKEENNNNTLDDSEGFETSIDSIINLMTNTSRIEEEGNDICAFENPNDQLGLLLGPQKLFGTLENLL</sequence>
<dbReference type="InterPro" id="IPR017853">
    <property type="entry name" value="GH"/>
</dbReference>
<feature type="region of interest" description="Disordered" evidence="13">
    <location>
        <begin position="513"/>
        <end position="536"/>
    </location>
</feature>
<dbReference type="GO" id="GO:0019762">
    <property type="term" value="P:glucosinolate catabolic process"/>
    <property type="evidence" value="ECO:0007669"/>
    <property type="project" value="TreeGrafter"/>
</dbReference>